<accession>A0A951QTV9</accession>
<dbReference type="AlphaFoldDB" id="A0A951QTV9"/>
<organism evidence="8 9">
    <name type="scientific">Cyanomargarita calcarea GSE-NOS-MK-12-04C</name>
    <dbReference type="NCBI Taxonomy" id="2839659"/>
    <lineage>
        <taxon>Bacteria</taxon>
        <taxon>Bacillati</taxon>
        <taxon>Cyanobacteriota</taxon>
        <taxon>Cyanophyceae</taxon>
        <taxon>Nostocales</taxon>
        <taxon>Cyanomargaritaceae</taxon>
        <taxon>Cyanomargarita</taxon>
    </lineage>
</organism>
<evidence type="ECO:0000259" key="7">
    <source>
        <dbReference type="Pfam" id="PF00884"/>
    </source>
</evidence>
<dbReference type="PROSITE" id="PS00523">
    <property type="entry name" value="SULFATASE_1"/>
    <property type="match status" value="1"/>
</dbReference>
<evidence type="ECO:0000256" key="3">
    <source>
        <dbReference type="ARBA" id="ARBA00022801"/>
    </source>
</evidence>
<keyword evidence="3" id="KW-0378">Hydrolase</keyword>
<dbReference type="PANTHER" id="PTHR42693">
    <property type="entry name" value="ARYLSULFATASE FAMILY MEMBER"/>
    <property type="match status" value="1"/>
</dbReference>
<dbReference type="Gene3D" id="3.30.1120.10">
    <property type="match status" value="1"/>
</dbReference>
<dbReference type="SUPFAM" id="SSF53649">
    <property type="entry name" value="Alkaline phosphatase-like"/>
    <property type="match status" value="1"/>
</dbReference>
<keyword evidence="4" id="KW-0106">Calcium</keyword>
<proteinExistence type="inferred from homology"/>
<dbReference type="GO" id="GO:0046872">
    <property type="term" value="F:metal ion binding"/>
    <property type="evidence" value="ECO:0007669"/>
    <property type="project" value="UniProtKB-KW"/>
</dbReference>
<dbReference type="InterPro" id="IPR017850">
    <property type="entry name" value="Alkaline_phosphatase_core_sf"/>
</dbReference>
<keyword evidence="5" id="KW-0472">Membrane</keyword>
<evidence type="ECO:0000256" key="2">
    <source>
        <dbReference type="ARBA" id="ARBA00022723"/>
    </source>
</evidence>
<evidence type="ECO:0000256" key="6">
    <source>
        <dbReference type="SAM" id="SignalP"/>
    </source>
</evidence>
<sequence>MMRKIRRLCLALAFAVALILSPTLTQPTLGSALLTSQRNIQSASGLYNPVVKHGSPQNLPAFQVAEATQNASQTQNAETVAIETKAQKPPNFVLILVDDSGLMDFSAFGGEARTPNLDQLAQNGMRFNNFHTSPVCAPSRAMLITGSDSHLTGVANLPEMLPDGYIDRPGYAGELNESVKTVATRLKAAGYETYATGKWHLGHSETNLPNAKGFDHSFILGGSGANNYDTRGYVPMKPEAHWYRDGKETDLPQDFYSSKDYIESTIAFHKSESNPDAPFFSYIAFQAIHAPIQAPERFVKPYREVYSAGWDVLRQQRYEKAKALGIIPADATMNKIFPQFRKWDEISPKLQAEYVTDMAVTAGMLEAMDFYIGEYVQYLKDSGRFDNTIFFITSDNGPDGGNYRVNIAKVWQKMMGYHKDPNRVGDAGYYGDIGPEFAAALSSPFSFFKYYTGEGGVRTPLIVSGTNIPQGRTSNVFCFVTDVVPTMLDLAGLPTPSSDEAVPITGKSLVGHIQNTKVPVYAEDEGVGLEAANSAAYFLGDYKIVKNNIPLGDKTWHLYHLKTDPGETRDRAEQEPERFKAMMAAYDAYAQNVGVIEMPEGYSAEGEVTRKSVMYILKHYGPFALIPLVLLLLLGVLWRRRRQAKA</sequence>
<dbReference type="CDD" id="cd16025">
    <property type="entry name" value="PAS_like"/>
    <property type="match status" value="1"/>
</dbReference>
<evidence type="ECO:0000256" key="4">
    <source>
        <dbReference type="ARBA" id="ARBA00022837"/>
    </source>
</evidence>
<name>A0A951QTV9_9CYAN</name>
<keyword evidence="5" id="KW-0812">Transmembrane</keyword>
<comment type="caution">
    <text evidence="8">The sequence shown here is derived from an EMBL/GenBank/DDBJ whole genome shotgun (WGS) entry which is preliminary data.</text>
</comment>
<dbReference type="GO" id="GO:0004065">
    <property type="term" value="F:arylsulfatase activity"/>
    <property type="evidence" value="ECO:0007669"/>
    <property type="project" value="TreeGrafter"/>
</dbReference>
<dbReference type="Proteomes" id="UP000729701">
    <property type="component" value="Unassembled WGS sequence"/>
</dbReference>
<dbReference type="Gene3D" id="3.40.720.10">
    <property type="entry name" value="Alkaline Phosphatase, subunit A"/>
    <property type="match status" value="1"/>
</dbReference>
<keyword evidence="5" id="KW-1133">Transmembrane helix</keyword>
<evidence type="ECO:0000256" key="1">
    <source>
        <dbReference type="ARBA" id="ARBA00008779"/>
    </source>
</evidence>
<evidence type="ECO:0000256" key="5">
    <source>
        <dbReference type="SAM" id="Phobius"/>
    </source>
</evidence>
<dbReference type="InterPro" id="IPR000917">
    <property type="entry name" value="Sulfatase_N"/>
</dbReference>
<feature type="domain" description="Sulfatase N-terminal" evidence="7">
    <location>
        <begin position="90"/>
        <end position="492"/>
    </location>
</feature>
<evidence type="ECO:0000313" key="8">
    <source>
        <dbReference type="EMBL" id="MBW4672414.1"/>
    </source>
</evidence>
<reference evidence="8" key="1">
    <citation type="submission" date="2021-05" db="EMBL/GenBank/DDBJ databases">
        <authorList>
            <person name="Pietrasiak N."/>
            <person name="Ward R."/>
            <person name="Stajich J.E."/>
            <person name="Kurbessoian T."/>
        </authorList>
    </citation>
    <scope>NUCLEOTIDE SEQUENCE</scope>
    <source>
        <strain evidence="8">GSE-NOS-MK-12-04C</strain>
    </source>
</reference>
<feature type="chain" id="PRO_5037123337" evidence="6">
    <location>
        <begin position="26"/>
        <end position="646"/>
    </location>
</feature>
<dbReference type="InterPro" id="IPR024607">
    <property type="entry name" value="Sulfatase_CS"/>
</dbReference>
<feature type="transmembrane region" description="Helical" evidence="5">
    <location>
        <begin position="620"/>
        <end position="638"/>
    </location>
</feature>
<feature type="signal peptide" evidence="6">
    <location>
        <begin position="1"/>
        <end position="25"/>
    </location>
</feature>
<dbReference type="EMBL" id="JAHHGZ010000077">
    <property type="protein sequence ID" value="MBW4672414.1"/>
    <property type="molecule type" value="Genomic_DNA"/>
</dbReference>
<dbReference type="InterPro" id="IPR050738">
    <property type="entry name" value="Sulfatase"/>
</dbReference>
<dbReference type="PANTHER" id="PTHR42693:SF33">
    <property type="entry name" value="ARYLSULFATASE"/>
    <property type="match status" value="1"/>
</dbReference>
<keyword evidence="6" id="KW-0732">Signal</keyword>
<keyword evidence="2" id="KW-0479">Metal-binding</keyword>
<evidence type="ECO:0000313" key="9">
    <source>
        <dbReference type="Proteomes" id="UP000729701"/>
    </source>
</evidence>
<comment type="similarity">
    <text evidence="1">Belongs to the sulfatase family.</text>
</comment>
<gene>
    <name evidence="8" type="ORF">KME60_34610</name>
</gene>
<dbReference type="Pfam" id="PF00884">
    <property type="entry name" value="Sulfatase"/>
    <property type="match status" value="1"/>
</dbReference>
<protein>
    <submittedName>
        <fullName evidence="8">Arylsulfatase</fullName>
    </submittedName>
</protein>
<reference evidence="8" key="2">
    <citation type="journal article" date="2022" name="Microbiol. Resour. Announc.">
        <title>Metagenome Sequencing to Explore Phylogenomics of Terrestrial Cyanobacteria.</title>
        <authorList>
            <person name="Ward R.D."/>
            <person name="Stajich J.E."/>
            <person name="Johansen J.R."/>
            <person name="Huntemann M."/>
            <person name="Clum A."/>
            <person name="Foster B."/>
            <person name="Foster B."/>
            <person name="Roux S."/>
            <person name="Palaniappan K."/>
            <person name="Varghese N."/>
            <person name="Mukherjee S."/>
            <person name="Reddy T.B.K."/>
            <person name="Daum C."/>
            <person name="Copeland A."/>
            <person name="Chen I.A."/>
            <person name="Ivanova N.N."/>
            <person name="Kyrpides N.C."/>
            <person name="Shapiro N."/>
            <person name="Eloe-Fadrosh E.A."/>
            <person name="Pietrasiak N."/>
        </authorList>
    </citation>
    <scope>NUCLEOTIDE SEQUENCE</scope>
    <source>
        <strain evidence="8">GSE-NOS-MK-12-04C</strain>
    </source>
</reference>